<evidence type="ECO:0000256" key="3">
    <source>
        <dbReference type="ARBA" id="ARBA00022908"/>
    </source>
</evidence>
<sequence length="302" mass="34702">MNNLEALIECYLDICQYEKKLSQDTLKAYRTDLAQFRAFVGGAEVSRDLLSQYIKYLNNSFAPRSVKRKLASLRAFYRLMETREAISQNPFEKLQIHIQAPRQLPRTIPEHIIRDLLEAAYMEYQPGAGTVLRDILVLELLFGTGIRVSELCALSPQTVQLGAHKLRLLIHGKGQKERVIQIDTPELLELMRIYYQTFGGKIQVSSTVLFNDRGRALSPQSVRRIIRKYLRKLPEQYAATPHMFRHTFATTLLEAGMDIRYIQSLLGHSSISTTQIYTHVAAQRQADLLCQLHPRGKMSFHL</sequence>
<dbReference type="AlphaFoldDB" id="A0A096B2H2"/>
<dbReference type="InterPro" id="IPR011010">
    <property type="entry name" value="DNA_brk_join_enz"/>
</dbReference>
<protein>
    <recommendedName>
        <fullName evidence="11">Tyrosine recombinase XerC</fullName>
    </recommendedName>
</protein>
<dbReference type="Gene3D" id="1.10.443.10">
    <property type="entry name" value="Intergrase catalytic core"/>
    <property type="match status" value="1"/>
</dbReference>
<organism evidence="9 10">
    <name type="scientific">Flavonifractor plautii 1_3_50AFAA</name>
    <dbReference type="NCBI Taxonomy" id="742738"/>
    <lineage>
        <taxon>Bacteria</taxon>
        <taxon>Bacillati</taxon>
        <taxon>Bacillota</taxon>
        <taxon>Clostridia</taxon>
        <taxon>Eubacteriales</taxon>
        <taxon>Oscillospiraceae</taxon>
        <taxon>Flavonifractor</taxon>
    </lineage>
</organism>
<dbReference type="PANTHER" id="PTHR30349:SF41">
    <property type="entry name" value="INTEGRASE_RECOMBINASE PROTEIN MJ0367-RELATED"/>
    <property type="match status" value="1"/>
</dbReference>
<keyword evidence="3" id="KW-0229">DNA integration</keyword>
<gene>
    <name evidence="9" type="ORF">HMPREF9460_03754</name>
</gene>
<dbReference type="InterPro" id="IPR010998">
    <property type="entry name" value="Integrase_recombinase_N"/>
</dbReference>
<evidence type="ECO:0000259" key="7">
    <source>
        <dbReference type="PROSITE" id="PS51898"/>
    </source>
</evidence>
<proteinExistence type="inferred from homology"/>
<dbReference type="PANTHER" id="PTHR30349">
    <property type="entry name" value="PHAGE INTEGRASE-RELATED"/>
    <property type="match status" value="1"/>
</dbReference>
<dbReference type="PROSITE" id="PS51900">
    <property type="entry name" value="CB"/>
    <property type="match status" value="1"/>
</dbReference>
<dbReference type="InterPro" id="IPR004107">
    <property type="entry name" value="Integrase_SAM-like_N"/>
</dbReference>
<evidence type="ECO:0000313" key="10">
    <source>
        <dbReference type="Proteomes" id="UP000029585"/>
    </source>
</evidence>
<dbReference type="InterPro" id="IPR044068">
    <property type="entry name" value="CB"/>
</dbReference>
<dbReference type="Pfam" id="PF00589">
    <property type="entry name" value="Phage_integrase"/>
    <property type="match status" value="1"/>
</dbReference>
<dbReference type="Pfam" id="PF02899">
    <property type="entry name" value="Phage_int_SAM_1"/>
    <property type="match status" value="1"/>
</dbReference>
<keyword evidence="5" id="KW-0233">DNA recombination</keyword>
<dbReference type="HOGENOM" id="CLU_027562_9_0_9"/>
<dbReference type="InterPro" id="IPR013762">
    <property type="entry name" value="Integrase-like_cat_sf"/>
</dbReference>
<keyword evidence="4 6" id="KW-0238">DNA-binding</keyword>
<comment type="function">
    <text evidence="1">Site-specific tyrosine recombinase, which acts by catalyzing the cutting and rejoining of the recombining DNA molecules.</text>
</comment>
<dbReference type="eggNOG" id="COG4974">
    <property type="taxonomic scope" value="Bacteria"/>
</dbReference>
<dbReference type="EMBL" id="ADLO01000114">
    <property type="protein sequence ID" value="KGF53245.1"/>
    <property type="molecule type" value="Genomic_DNA"/>
</dbReference>
<feature type="domain" description="Tyr recombinase" evidence="7">
    <location>
        <begin position="103"/>
        <end position="290"/>
    </location>
</feature>
<evidence type="ECO:0008006" key="11">
    <source>
        <dbReference type="Google" id="ProtNLM"/>
    </source>
</evidence>
<dbReference type="SUPFAM" id="SSF56349">
    <property type="entry name" value="DNA breaking-rejoining enzymes"/>
    <property type="match status" value="1"/>
</dbReference>
<evidence type="ECO:0000256" key="1">
    <source>
        <dbReference type="ARBA" id="ARBA00003283"/>
    </source>
</evidence>
<comment type="caution">
    <text evidence="9">The sequence shown here is derived from an EMBL/GenBank/DDBJ whole genome shotgun (WGS) entry which is preliminary data.</text>
</comment>
<dbReference type="RefSeq" id="WP_044943154.1">
    <property type="nucleotide sequence ID" value="NZ_KN174167.1"/>
</dbReference>
<feature type="domain" description="Core-binding (CB)" evidence="8">
    <location>
        <begin position="2"/>
        <end position="81"/>
    </location>
</feature>
<dbReference type="Gene3D" id="1.10.150.130">
    <property type="match status" value="1"/>
</dbReference>
<dbReference type="PATRIC" id="fig|742738.3.peg.3866"/>
<dbReference type="GO" id="GO:0006310">
    <property type="term" value="P:DNA recombination"/>
    <property type="evidence" value="ECO:0007669"/>
    <property type="project" value="UniProtKB-KW"/>
</dbReference>
<evidence type="ECO:0000256" key="5">
    <source>
        <dbReference type="ARBA" id="ARBA00023172"/>
    </source>
</evidence>
<dbReference type="PROSITE" id="PS51898">
    <property type="entry name" value="TYR_RECOMBINASE"/>
    <property type="match status" value="1"/>
</dbReference>
<dbReference type="GO" id="GO:0003677">
    <property type="term" value="F:DNA binding"/>
    <property type="evidence" value="ECO:0007669"/>
    <property type="project" value="UniProtKB-UniRule"/>
</dbReference>
<comment type="similarity">
    <text evidence="2">Belongs to the 'phage' integrase family.</text>
</comment>
<name>A0A096B2H2_FLAPL</name>
<accession>A0A096B2H2</accession>
<dbReference type="GO" id="GO:0015074">
    <property type="term" value="P:DNA integration"/>
    <property type="evidence" value="ECO:0007669"/>
    <property type="project" value="UniProtKB-KW"/>
</dbReference>
<evidence type="ECO:0000256" key="2">
    <source>
        <dbReference type="ARBA" id="ARBA00008857"/>
    </source>
</evidence>
<dbReference type="Proteomes" id="UP000029585">
    <property type="component" value="Unassembled WGS sequence"/>
</dbReference>
<evidence type="ECO:0000259" key="8">
    <source>
        <dbReference type="PROSITE" id="PS51900"/>
    </source>
</evidence>
<dbReference type="InterPro" id="IPR050090">
    <property type="entry name" value="Tyrosine_recombinase_XerCD"/>
</dbReference>
<evidence type="ECO:0000256" key="4">
    <source>
        <dbReference type="ARBA" id="ARBA00023125"/>
    </source>
</evidence>
<dbReference type="InterPro" id="IPR002104">
    <property type="entry name" value="Integrase_catalytic"/>
</dbReference>
<evidence type="ECO:0000313" key="9">
    <source>
        <dbReference type="EMBL" id="KGF53245.1"/>
    </source>
</evidence>
<reference evidence="9 10" key="1">
    <citation type="submission" date="2011-08" db="EMBL/GenBank/DDBJ databases">
        <title>The Genome Sequence of Clostridium orbiscindens 1_3_50AFAA.</title>
        <authorList>
            <consortium name="The Broad Institute Genome Sequencing Platform"/>
            <person name="Earl A."/>
            <person name="Ward D."/>
            <person name="Feldgarden M."/>
            <person name="Gevers D."/>
            <person name="Daigneault M."/>
            <person name="Strauss J."/>
            <person name="Allen-Vercoe E."/>
            <person name="Young S.K."/>
            <person name="Zeng Q."/>
            <person name="Gargeya S."/>
            <person name="Fitzgerald M."/>
            <person name="Haas B."/>
            <person name="Abouelleil A."/>
            <person name="Alvarado L."/>
            <person name="Arachchi H.M."/>
            <person name="Berlin A."/>
            <person name="Brown A."/>
            <person name="Chapman S.B."/>
            <person name="Chen Z."/>
            <person name="Dunbar C."/>
            <person name="Freedman E."/>
            <person name="Gearin G."/>
            <person name="Gellesch M."/>
            <person name="Goldberg J."/>
            <person name="Griggs A."/>
            <person name="Gujja S."/>
            <person name="Heiman D."/>
            <person name="Howarth C."/>
            <person name="Larson L."/>
            <person name="Lui A."/>
            <person name="MacDonald P.J.P."/>
            <person name="Montmayeur A."/>
            <person name="Murphy C."/>
            <person name="Neiman D."/>
            <person name="Pearson M."/>
            <person name="Priest M."/>
            <person name="Roberts A."/>
            <person name="Saif S."/>
            <person name="Shea T."/>
            <person name="Shenoy N."/>
            <person name="Sisk P."/>
            <person name="Stolte C."/>
            <person name="Sykes S."/>
            <person name="Wortman J."/>
            <person name="Nusbaum C."/>
            <person name="Birren B."/>
        </authorList>
    </citation>
    <scope>NUCLEOTIDE SEQUENCE [LARGE SCALE GENOMIC DNA]</scope>
    <source>
        <strain evidence="9 10">1_3_50AFAA</strain>
    </source>
</reference>
<keyword evidence="10" id="KW-1185">Reference proteome</keyword>
<evidence type="ECO:0000256" key="6">
    <source>
        <dbReference type="PROSITE-ProRule" id="PRU01248"/>
    </source>
</evidence>